<keyword evidence="3" id="KW-1185">Reference proteome</keyword>
<dbReference type="PANTHER" id="PTHR46211:SF1">
    <property type="entry name" value="GLYCEROPHOSPHODIESTER PHOSPHODIESTERASE, CYTOPLASMIC"/>
    <property type="match status" value="1"/>
</dbReference>
<reference evidence="2 3" key="1">
    <citation type="submission" date="2022-08" db="EMBL/GenBank/DDBJ databases">
        <title>Aerococcaceae sp. nov isolated from spoiled eye mask.</title>
        <authorList>
            <person name="Zhou G."/>
            <person name="Xie X.-B."/>
            <person name="Shi Q.-S."/>
            <person name="Wang Y.-S."/>
            <person name="Wen X."/>
            <person name="Peng H."/>
            <person name="Yang X.-J."/>
            <person name="Tao H.-B."/>
            <person name="Huang X.-M."/>
        </authorList>
    </citation>
    <scope>NUCLEOTIDE SEQUENCE [LARGE SCALE GENOMIC DNA]</scope>
    <source>
        <strain evidence="3">DM20194951</strain>
    </source>
</reference>
<name>A0ABY5P689_9LACT</name>
<sequence>MVKIYAHRGNKSEFAENSLEAFQSALQLGVAGIELDVHLSKDNHLMVIHDETIDRTTNHRGRIKDLTLSQLKEVRLLNPDQSESNNPIPTLNEVFDLLQSHKFSGELNIELKTDQIEYPNIEKRVVDLVEAQTLGFEVIYSSFNWKSIQRIKAIKSDANVALLMVKYLLDNFYDQIDSLQPHALHVDYRLVPSLPQALINKYPLRIWTVNGQSNLTQQLFHSPVELEAIMTDEPFMALELIRLHNQSV</sequence>
<protein>
    <submittedName>
        <fullName evidence="2">Glycerophosphodiester phosphodiesterase</fullName>
    </submittedName>
</protein>
<dbReference type="EMBL" id="CP102453">
    <property type="protein sequence ID" value="UUX34256.1"/>
    <property type="molecule type" value="Genomic_DNA"/>
</dbReference>
<feature type="domain" description="GP-PDE" evidence="1">
    <location>
        <begin position="2"/>
        <end position="241"/>
    </location>
</feature>
<accession>A0ABY5P689</accession>
<dbReference type="Proteomes" id="UP001315967">
    <property type="component" value="Chromosome"/>
</dbReference>
<dbReference type="Pfam" id="PF03009">
    <property type="entry name" value="GDPD"/>
    <property type="match status" value="1"/>
</dbReference>
<dbReference type="InterPro" id="IPR030395">
    <property type="entry name" value="GP_PDE_dom"/>
</dbReference>
<evidence type="ECO:0000259" key="1">
    <source>
        <dbReference type="PROSITE" id="PS51704"/>
    </source>
</evidence>
<evidence type="ECO:0000313" key="3">
    <source>
        <dbReference type="Proteomes" id="UP001315967"/>
    </source>
</evidence>
<dbReference type="SUPFAM" id="SSF51695">
    <property type="entry name" value="PLC-like phosphodiesterases"/>
    <property type="match status" value="1"/>
</dbReference>
<evidence type="ECO:0000313" key="2">
    <source>
        <dbReference type="EMBL" id="UUX34256.1"/>
    </source>
</evidence>
<dbReference type="InterPro" id="IPR017946">
    <property type="entry name" value="PLC-like_Pdiesterase_TIM-brl"/>
</dbReference>
<dbReference type="PANTHER" id="PTHR46211">
    <property type="entry name" value="GLYCEROPHOSPHORYL DIESTER PHOSPHODIESTERASE"/>
    <property type="match status" value="1"/>
</dbReference>
<dbReference type="Gene3D" id="3.20.20.190">
    <property type="entry name" value="Phosphatidylinositol (PI) phosphodiesterase"/>
    <property type="match status" value="1"/>
</dbReference>
<dbReference type="RefSeq" id="WP_313793759.1">
    <property type="nucleotide sequence ID" value="NZ_CP102453.1"/>
</dbReference>
<dbReference type="PROSITE" id="PS51704">
    <property type="entry name" value="GP_PDE"/>
    <property type="match status" value="1"/>
</dbReference>
<organism evidence="2 3">
    <name type="scientific">Fundicoccus culcitae</name>
    <dbReference type="NCBI Taxonomy" id="2969821"/>
    <lineage>
        <taxon>Bacteria</taxon>
        <taxon>Bacillati</taxon>
        <taxon>Bacillota</taxon>
        <taxon>Bacilli</taxon>
        <taxon>Lactobacillales</taxon>
        <taxon>Aerococcaceae</taxon>
        <taxon>Fundicoccus</taxon>
    </lineage>
</organism>
<gene>
    <name evidence="2" type="ORF">NRE15_00880</name>
</gene>
<proteinExistence type="predicted"/>